<evidence type="ECO:0000256" key="5">
    <source>
        <dbReference type="ARBA" id="ARBA00023136"/>
    </source>
</evidence>
<dbReference type="PROSITE" id="PS50262">
    <property type="entry name" value="G_PROTEIN_RECEP_F1_2"/>
    <property type="match status" value="1"/>
</dbReference>
<feature type="domain" description="G-protein coupled receptors family 1 profile" evidence="9">
    <location>
        <begin position="125"/>
        <end position="379"/>
    </location>
</feature>
<dbReference type="AlphaFoldDB" id="C3ZV13"/>
<evidence type="ECO:0000259" key="9">
    <source>
        <dbReference type="PROSITE" id="PS50262"/>
    </source>
</evidence>
<dbReference type="InterPro" id="IPR017452">
    <property type="entry name" value="GPCR_Rhodpsn_7TM"/>
</dbReference>
<evidence type="ECO:0000256" key="1">
    <source>
        <dbReference type="ARBA" id="ARBA00004141"/>
    </source>
</evidence>
<evidence type="ECO:0000313" key="10">
    <source>
        <dbReference type="EMBL" id="EEN43622.1"/>
    </source>
</evidence>
<evidence type="ECO:0000256" key="3">
    <source>
        <dbReference type="ARBA" id="ARBA00022989"/>
    </source>
</evidence>
<accession>C3ZV13</accession>
<dbReference type="InterPro" id="IPR000276">
    <property type="entry name" value="GPCR_Rhodpsn"/>
</dbReference>
<keyword evidence="2 8" id="KW-0812">Transmembrane</keyword>
<feature type="transmembrane region" description="Helical" evidence="8">
    <location>
        <begin position="146"/>
        <end position="166"/>
    </location>
</feature>
<organism>
    <name type="scientific">Branchiostoma floridae</name>
    <name type="common">Florida lancelet</name>
    <name type="synonym">Amphioxus</name>
    <dbReference type="NCBI Taxonomy" id="7739"/>
    <lineage>
        <taxon>Eukaryota</taxon>
        <taxon>Metazoa</taxon>
        <taxon>Chordata</taxon>
        <taxon>Cephalochordata</taxon>
        <taxon>Leptocardii</taxon>
        <taxon>Amphioxiformes</taxon>
        <taxon>Branchiostomatidae</taxon>
        <taxon>Branchiostoma</taxon>
    </lineage>
</organism>
<evidence type="ECO:0000256" key="8">
    <source>
        <dbReference type="SAM" id="Phobius"/>
    </source>
</evidence>
<dbReference type="Gene3D" id="1.20.1070.10">
    <property type="entry name" value="Rhodopsin 7-helix transmembrane proteins"/>
    <property type="match status" value="1"/>
</dbReference>
<keyword evidence="3 8" id="KW-1133">Transmembrane helix</keyword>
<dbReference type="InParanoid" id="C3ZV13"/>
<feature type="transmembrane region" description="Helical" evidence="8">
    <location>
        <begin position="329"/>
        <end position="349"/>
    </location>
</feature>
<dbReference type="PANTHER" id="PTHR24240">
    <property type="entry name" value="OPSIN"/>
    <property type="match status" value="1"/>
</dbReference>
<evidence type="ECO:0000256" key="2">
    <source>
        <dbReference type="ARBA" id="ARBA00022692"/>
    </source>
</evidence>
<evidence type="ECO:0000256" key="7">
    <source>
        <dbReference type="ARBA" id="ARBA00023224"/>
    </source>
</evidence>
<keyword evidence="7" id="KW-0807">Transducer</keyword>
<evidence type="ECO:0000256" key="6">
    <source>
        <dbReference type="ARBA" id="ARBA00023170"/>
    </source>
</evidence>
<gene>
    <name evidence="10" type="ORF">BRAFLDRAFT_96451</name>
</gene>
<sequence length="445" mass="49292">MRHHRRHWAAVLLLYYIQAVILGRALSVGAQTEHEVYSLCNTTRTNKTTVNDERMFNGTGFFIDAGFAKDVAFFKDSCLPNGTFSSNDTKTANVTLPPDIGEVAPWEDLLFIGLLAISALVGTVGNAAVILAFCIYKKVRTTANTFILNISFWDLVTSAVIIPLMISSMVTGLPNCGQACCAFIGFLSLFSITQSLMSSALISFNRYVHVVLSVATYRRLFGPVKTFLWVVGAWAIGTLIMFPAMSGIYGTLGWDAYLQICQLSYDDPQSPLFFKYVFLSLYCAAVSAISAFYARIYLHVRKSTMAIGQHLGHSPQQVSLQAVKRTKHMFYIFFTFLTLTGPVVVVNYADYYASLIPKAIFVISAAMFYLNNAVNPIIYTWTLNEFRQAFKSMVRCRRQLVPSNPPNVQPTCTAHRSSQLPGVVSRLTVSNRVGPAEPTIPAVDT</sequence>
<name>C3ZV13_BRAFL</name>
<feature type="transmembrane region" description="Helical" evidence="8">
    <location>
        <begin position="355"/>
        <end position="374"/>
    </location>
</feature>
<keyword evidence="5 8" id="KW-0472">Membrane</keyword>
<dbReference type="Pfam" id="PF00001">
    <property type="entry name" value="7tm_1"/>
    <property type="match status" value="1"/>
</dbReference>
<dbReference type="SUPFAM" id="SSF81321">
    <property type="entry name" value="Family A G protein-coupled receptor-like"/>
    <property type="match status" value="1"/>
</dbReference>
<keyword evidence="6" id="KW-0675">Receptor</keyword>
<dbReference type="GO" id="GO:0004930">
    <property type="term" value="F:G protein-coupled receptor activity"/>
    <property type="evidence" value="ECO:0007669"/>
    <property type="project" value="UniProtKB-KW"/>
</dbReference>
<feature type="transmembrane region" description="Helical" evidence="8">
    <location>
        <begin position="109"/>
        <end position="134"/>
    </location>
</feature>
<feature type="transmembrane region" description="Helical" evidence="8">
    <location>
        <begin position="272"/>
        <end position="294"/>
    </location>
</feature>
<feature type="transmembrane region" description="Helical" evidence="8">
    <location>
        <begin position="227"/>
        <end position="252"/>
    </location>
</feature>
<dbReference type="PRINTS" id="PR00237">
    <property type="entry name" value="GPCRRHODOPSN"/>
</dbReference>
<dbReference type="EMBL" id="GG666686">
    <property type="protein sequence ID" value="EEN43622.1"/>
    <property type="molecule type" value="Genomic_DNA"/>
</dbReference>
<evidence type="ECO:0000256" key="4">
    <source>
        <dbReference type="ARBA" id="ARBA00023040"/>
    </source>
</evidence>
<dbReference type="FunFam" id="1.20.1070.10:FF:000313">
    <property type="entry name" value="Uncharacterized protein"/>
    <property type="match status" value="1"/>
</dbReference>
<reference evidence="10" key="1">
    <citation type="journal article" date="2008" name="Nature">
        <title>The amphioxus genome and the evolution of the chordate karyotype.</title>
        <authorList>
            <consortium name="US DOE Joint Genome Institute (JGI-PGF)"/>
            <person name="Putnam N.H."/>
            <person name="Butts T."/>
            <person name="Ferrier D.E.K."/>
            <person name="Furlong R.F."/>
            <person name="Hellsten U."/>
            <person name="Kawashima T."/>
            <person name="Robinson-Rechavi M."/>
            <person name="Shoguchi E."/>
            <person name="Terry A."/>
            <person name="Yu J.-K."/>
            <person name="Benito-Gutierrez E.L."/>
            <person name="Dubchak I."/>
            <person name="Garcia-Fernandez J."/>
            <person name="Gibson-Brown J.J."/>
            <person name="Grigoriev I.V."/>
            <person name="Horton A.C."/>
            <person name="de Jong P.J."/>
            <person name="Jurka J."/>
            <person name="Kapitonov V.V."/>
            <person name="Kohara Y."/>
            <person name="Kuroki Y."/>
            <person name="Lindquist E."/>
            <person name="Lucas S."/>
            <person name="Osoegawa K."/>
            <person name="Pennacchio L.A."/>
            <person name="Salamov A.A."/>
            <person name="Satou Y."/>
            <person name="Sauka-Spengler T."/>
            <person name="Schmutz J."/>
            <person name="Shin-I T."/>
            <person name="Toyoda A."/>
            <person name="Bronner-Fraser M."/>
            <person name="Fujiyama A."/>
            <person name="Holland L.Z."/>
            <person name="Holland P.W.H."/>
            <person name="Satoh N."/>
            <person name="Rokhsar D.S."/>
        </authorList>
    </citation>
    <scope>NUCLEOTIDE SEQUENCE [LARGE SCALE GENOMIC DNA]</scope>
    <source>
        <strain evidence="10">S238N-H82</strain>
        <tissue evidence="10">Testes</tissue>
    </source>
</reference>
<protein>
    <recommendedName>
        <fullName evidence="9">G-protein coupled receptors family 1 profile domain-containing protein</fullName>
    </recommendedName>
</protein>
<dbReference type="CDD" id="cd00637">
    <property type="entry name" value="7tm_classA_rhodopsin-like"/>
    <property type="match status" value="1"/>
</dbReference>
<dbReference type="eggNOG" id="ENOG502RB4I">
    <property type="taxonomic scope" value="Eukaryota"/>
</dbReference>
<dbReference type="GO" id="GO:0016020">
    <property type="term" value="C:membrane"/>
    <property type="evidence" value="ECO:0007669"/>
    <property type="project" value="UniProtKB-SubCell"/>
</dbReference>
<dbReference type="InterPro" id="IPR050125">
    <property type="entry name" value="GPCR_opsins"/>
</dbReference>
<proteinExistence type="predicted"/>
<feature type="transmembrane region" description="Helical" evidence="8">
    <location>
        <begin position="7"/>
        <end position="26"/>
    </location>
</feature>
<keyword evidence="4" id="KW-0297">G-protein coupled receptor</keyword>
<comment type="subcellular location">
    <subcellularLocation>
        <location evidence="1">Membrane</location>
        <topology evidence="1">Multi-pass membrane protein</topology>
    </subcellularLocation>
</comment>